<feature type="coiled-coil region" evidence="1">
    <location>
        <begin position="442"/>
        <end position="476"/>
    </location>
</feature>
<feature type="region of interest" description="Disordered" evidence="2">
    <location>
        <begin position="155"/>
        <end position="210"/>
    </location>
</feature>
<dbReference type="GO" id="GO:0045111">
    <property type="term" value="C:intermediate filament cytoskeleton"/>
    <property type="evidence" value="ECO:0007669"/>
    <property type="project" value="TreeGrafter"/>
</dbReference>
<protein>
    <submittedName>
        <fullName evidence="3">DISC1 scaffold protein</fullName>
    </submittedName>
</protein>
<feature type="region of interest" description="Disordered" evidence="2">
    <location>
        <begin position="412"/>
        <end position="431"/>
    </location>
</feature>
<evidence type="ECO:0000256" key="2">
    <source>
        <dbReference type="SAM" id="MobiDB-lite"/>
    </source>
</evidence>
<dbReference type="AlphaFoldDB" id="A0A833YEW7"/>
<dbReference type="InterPro" id="IPR026081">
    <property type="entry name" value="DISC1"/>
</dbReference>
<feature type="region of interest" description="Disordered" evidence="2">
    <location>
        <begin position="696"/>
        <end position="734"/>
    </location>
</feature>
<dbReference type="GO" id="GO:0005815">
    <property type="term" value="C:microtubule organizing center"/>
    <property type="evidence" value="ECO:0007669"/>
    <property type="project" value="TreeGrafter"/>
</dbReference>
<comment type="caution">
    <text evidence="3">The sequence shown here is derived from an EMBL/GenBank/DDBJ whole genome shotgun (WGS) entry which is preliminary data.</text>
</comment>
<keyword evidence="1" id="KW-0175">Coiled coil</keyword>
<sequence>MSGGGPQGAPAGGGGGQRAGSQDCRPPTAAFRRRRLARKPGYMRREAAPQIRFLSPAVGTSFRAQGGACGEESRHSESRAGRQCGLEPGGQWRGPLVGSLLPRSTAAPAGTFAGHRGLSLAPARGTSGFCGIQFGAGTKPPSRLTRLCGPRCQGELPPMDSAEASGPRQDATCGEGARGTQTEDWPAPEEVSGSSCGLTSGPKAPSAPASSQAAFTSSFSFIQLSLCAAGERGEAEGCPPFREAENVEAKAASLDRLHEDPRLSPPLFSLKAAQGSADSAQTAGGSPGLVCEPLSALDTGAASCCSQGPSTFKNTAPHWDLLLRKCEPLLLECLLSNRRQLEVNSLRLKLQKLQEKAVEEDDYDNAEALKRRLEDLEEEKNSLHFQLPSRQPALRSLLVYLGAQAEAALRQAAQQAGGEDTPAPLGVEPPAQDPLGVAITRRDWLLQEKQQLQKEIAALQARISVLETKDQQLRREIDLQEQLLRWQGCDLSPLMGRLSPSELQEVREAVQDTLALANQIPLPAGPPESIRSLQDRIKPLTLSLKEITAKVCRTERLCSTLRKKVNEIDTQLPALLEAKLLAVSGSHFGTAKELTEEIRSLTSERQGLEGLLHTLSVLSSRNARKLGSIREDYSRLRRDLDHGKTAHETSLKEKAVKYMDVLSDKLRSCTCPLLGRVWGADLEACQLLLQSLQLPEPGGSPSAAEEKQVDDSGGAASATVPGRCPPPQSEDERRTPLQALGEWRAQPAPSPPRADSKQREELYIISAELGEKCEAIGQKLLYLEDQLHVAIQNHDEDLIHILSILQTQQPPALGQKSRSNTSVAFNHELIGIATRKSDSSPTLLLSRLKILCLRRELQMVKDTLQAMILQLQPAKEVGEREAAASCATAGALDMLPEACGAAEAGLRR</sequence>
<dbReference type="GO" id="GO:0005874">
    <property type="term" value="C:microtubule"/>
    <property type="evidence" value="ECO:0007669"/>
    <property type="project" value="TreeGrafter"/>
</dbReference>
<evidence type="ECO:0000313" key="3">
    <source>
        <dbReference type="EMBL" id="KAF6073217.1"/>
    </source>
</evidence>
<dbReference type="GO" id="GO:0001764">
    <property type="term" value="P:neuron migration"/>
    <property type="evidence" value="ECO:0007669"/>
    <property type="project" value="TreeGrafter"/>
</dbReference>
<feature type="region of interest" description="Disordered" evidence="2">
    <location>
        <begin position="1"/>
        <end position="49"/>
    </location>
</feature>
<gene>
    <name evidence="3" type="ORF">HJG60_003867</name>
</gene>
<dbReference type="EMBL" id="JABVXQ010000016">
    <property type="protein sequence ID" value="KAF6073217.1"/>
    <property type="molecule type" value="Genomic_DNA"/>
</dbReference>
<feature type="region of interest" description="Disordered" evidence="2">
    <location>
        <begin position="64"/>
        <end position="90"/>
    </location>
</feature>
<reference evidence="3 4" key="1">
    <citation type="journal article" date="2020" name="Nature">
        <title>Six reference-quality genomes reveal evolution of bat adaptations.</title>
        <authorList>
            <person name="Jebb D."/>
            <person name="Huang Z."/>
            <person name="Pippel M."/>
            <person name="Hughes G.M."/>
            <person name="Lavrichenko K."/>
            <person name="Devanna P."/>
            <person name="Winkler S."/>
            <person name="Jermiin L.S."/>
            <person name="Skirmuntt E.C."/>
            <person name="Katzourakis A."/>
            <person name="Burkitt-Gray L."/>
            <person name="Ray D.A."/>
            <person name="Sullivan K.A.M."/>
            <person name="Roscito J.G."/>
            <person name="Kirilenko B.M."/>
            <person name="Davalos L.M."/>
            <person name="Corthals A.P."/>
            <person name="Power M.L."/>
            <person name="Jones G."/>
            <person name="Ransome R.D."/>
            <person name="Dechmann D.K.N."/>
            <person name="Locatelli A.G."/>
            <person name="Puechmaille S.J."/>
            <person name="Fedrigo O."/>
            <person name="Jarvis E.D."/>
            <person name="Hiller M."/>
            <person name="Vernes S.C."/>
            <person name="Myers E.W."/>
            <person name="Teeling E.C."/>
        </authorList>
    </citation>
    <scope>NUCLEOTIDE SEQUENCE [LARGE SCALE GENOMIC DNA]</scope>
    <source>
        <strain evidence="3">Bat1K_MPI-CBG_1</strain>
    </source>
</reference>
<name>A0A833YEW7_9CHIR</name>
<dbReference type="SUPFAM" id="SSF46579">
    <property type="entry name" value="Prefoldin"/>
    <property type="match status" value="1"/>
</dbReference>
<feature type="coiled-coil region" evidence="1">
    <location>
        <begin position="336"/>
        <end position="386"/>
    </location>
</feature>
<feature type="compositionally biased region" description="Basic residues" evidence="2">
    <location>
        <begin position="31"/>
        <end position="42"/>
    </location>
</feature>
<proteinExistence type="predicted"/>
<evidence type="ECO:0000256" key="1">
    <source>
        <dbReference type="SAM" id="Coils"/>
    </source>
</evidence>
<feature type="compositionally biased region" description="Basic and acidic residues" evidence="2">
    <location>
        <begin position="71"/>
        <end position="80"/>
    </location>
</feature>
<dbReference type="PANTHER" id="PTHR14332">
    <property type="entry name" value="DISRUPTED IN SCHIZOPHRENIA 1 PROTEIN"/>
    <property type="match status" value="1"/>
</dbReference>
<evidence type="ECO:0000313" key="4">
    <source>
        <dbReference type="Proteomes" id="UP000664940"/>
    </source>
</evidence>
<organism evidence="3 4">
    <name type="scientific">Phyllostomus discolor</name>
    <name type="common">pale spear-nosed bat</name>
    <dbReference type="NCBI Taxonomy" id="89673"/>
    <lineage>
        <taxon>Eukaryota</taxon>
        <taxon>Metazoa</taxon>
        <taxon>Chordata</taxon>
        <taxon>Craniata</taxon>
        <taxon>Vertebrata</taxon>
        <taxon>Euteleostomi</taxon>
        <taxon>Mammalia</taxon>
        <taxon>Eutheria</taxon>
        <taxon>Laurasiatheria</taxon>
        <taxon>Chiroptera</taxon>
        <taxon>Yangochiroptera</taxon>
        <taxon>Phyllostomidae</taxon>
        <taxon>Phyllostominae</taxon>
        <taxon>Phyllostomus</taxon>
    </lineage>
</organism>
<dbReference type="GO" id="GO:0060271">
    <property type="term" value="P:cilium assembly"/>
    <property type="evidence" value="ECO:0007669"/>
    <property type="project" value="TreeGrafter"/>
</dbReference>
<feature type="compositionally biased region" description="Gly residues" evidence="2">
    <location>
        <begin position="1"/>
        <end position="18"/>
    </location>
</feature>
<accession>A0A833YEW7</accession>
<dbReference type="Proteomes" id="UP000664940">
    <property type="component" value="Unassembled WGS sequence"/>
</dbReference>
<dbReference type="PANTHER" id="PTHR14332:SF3">
    <property type="entry name" value="DISRUPTED IN SCHIZOPHRENIA 1 PROTEIN"/>
    <property type="match status" value="1"/>
</dbReference>
<feature type="compositionally biased region" description="Low complexity" evidence="2">
    <location>
        <begin position="200"/>
        <end position="210"/>
    </location>
</feature>